<gene>
    <name evidence="5" type="ORF">SAMN05421783_101235</name>
</gene>
<dbReference type="InterPro" id="IPR036680">
    <property type="entry name" value="SPOR-like_sf"/>
</dbReference>
<dbReference type="EMBL" id="FNNZ01000001">
    <property type="protein sequence ID" value="SDW05403.1"/>
    <property type="molecule type" value="Genomic_DNA"/>
</dbReference>
<evidence type="ECO:0000256" key="1">
    <source>
        <dbReference type="SAM" id="Coils"/>
    </source>
</evidence>
<evidence type="ECO:0000313" key="5">
    <source>
        <dbReference type="EMBL" id="SDW05403.1"/>
    </source>
</evidence>
<dbReference type="GO" id="GO:0042834">
    <property type="term" value="F:peptidoglycan binding"/>
    <property type="evidence" value="ECO:0007669"/>
    <property type="project" value="InterPro"/>
</dbReference>
<keyword evidence="6" id="KW-1185">Reference proteome</keyword>
<evidence type="ECO:0000259" key="4">
    <source>
        <dbReference type="PROSITE" id="PS51724"/>
    </source>
</evidence>
<organism evidence="5 6">
    <name type="scientific">Thiocapsa roseopersicina</name>
    <dbReference type="NCBI Taxonomy" id="1058"/>
    <lineage>
        <taxon>Bacteria</taxon>
        <taxon>Pseudomonadati</taxon>
        <taxon>Pseudomonadota</taxon>
        <taxon>Gammaproteobacteria</taxon>
        <taxon>Chromatiales</taxon>
        <taxon>Chromatiaceae</taxon>
        <taxon>Thiocapsa</taxon>
    </lineage>
</organism>
<keyword evidence="3" id="KW-1133">Transmembrane helix</keyword>
<evidence type="ECO:0000313" key="6">
    <source>
        <dbReference type="Proteomes" id="UP000198816"/>
    </source>
</evidence>
<feature type="transmembrane region" description="Helical" evidence="3">
    <location>
        <begin position="235"/>
        <end position="253"/>
    </location>
</feature>
<dbReference type="RefSeq" id="WP_093027297.1">
    <property type="nucleotide sequence ID" value="NZ_FNNZ01000001.1"/>
</dbReference>
<feature type="compositionally biased region" description="Basic and acidic residues" evidence="2">
    <location>
        <begin position="352"/>
        <end position="386"/>
    </location>
</feature>
<feature type="domain" description="SPOR" evidence="4">
    <location>
        <begin position="443"/>
        <end position="518"/>
    </location>
</feature>
<feature type="region of interest" description="Disordered" evidence="2">
    <location>
        <begin position="328"/>
        <end position="410"/>
    </location>
</feature>
<feature type="region of interest" description="Disordered" evidence="2">
    <location>
        <begin position="134"/>
        <end position="206"/>
    </location>
</feature>
<accession>A0A1H2QDQ5</accession>
<sequence length="531" mass="56718">MSIVNAQTTPQAEASLRALHSRITRLLFAPTRDNRDVSAETLSDFARQISAWIADARHALTVTEPARTADADSESGRSAQADAADLPEKSAAPALAKDLARCAEELTDAVDRLIQDPCAPDAAGALKHAMAQARMRLSDARTEPAPSGAGTPEQSRRLDEFRPKRPITPWIVGPHGADDRRAGRTPNDTRGQFPATAAPDIPAGPKPRVEVHRLDAHERAWWESQFSRLQRRADAAWMLGLAILAGLAGLAFWDATTDRPRPAAADPLGMVPAADMAPPAPNVAETAQTTSKAAHLERRMAEMEVEIVRLRAELEVALGARLDRAATATAEDTRGMEEAGAGQSSGAVSPTEADRAAEVLPTRDDGPAAGDRGEDATSLKRPESSDTRLGPAEDATQETGATASAMITPRPLDPSVDVGVLADAALARRHSDATARHGLRPVVLEEPAYAVQLASLRDPAALRRFLETSPLAPSRLFVESTGSFDVVLLGFFRDAASAGQALEALPDSLRRARPRVRRLEANQIFYPGFTE</sequence>
<keyword evidence="3" id="KW-0472">Membrane</keyword>
<name>A0A1H2QDQ5_THIRO</name>
<dbReference type="InterPro" id="IPR007730">
    <property type="entry name" value="SPOR-like_dom"/>
</dbReference>
<proteinExistence type="predicted"/>
<dbReference type="Proteomes" id="UP000198816">
    <property type="component" value="Unassembled WGS sequence"/>
</dbReference>
<feature type="compositionally biased region" description="Basic and acidic residues" evidence="2">
    <location>
        <begin position="154"/>
        <end position="163"/>
    </location>
</feature>
<feature type="region of interest" description="Disordered" evidence="2">
    <location>
        <begin position="66"/>
        <end position="89"/>
    </location>
</feature>
<evidence type="ECO:0000256" key="3">
    <source>
        <dbReference type="SAM" id="Phobius"/>
    </source>
</evidence>
<dbReference type="PROSITE" id="PS51724">
    <property type="entry name" value="SPOR"/>
    <property type="match status" value="1"/>
</dbReference>
<dbReference type="Gene3D" id="3.30.70.1070">
    <property type="entry name" value="Sporulation related repeat"/>
    <property type="match status" value="1"/>
</dbReference>
<keyword evidence="1" id="KW-0175">Coiled coil</keyword>
<evidence type="ECO:0000256" key="2">
    <source>
        <dbReference type="SAM" id="MobiDB-lite"/>
    </source>
</evidence>
<feature type="coiled-coil region" evidence="1">
    <location>
        <begin position="286"/>
        <end position="320"/>
    </location>
</feature>
<keyword evidence="3" id="KW-0812">Transmembrane</keyword>
<dbReference type="AlphaFoldDB" id="A0A1H2QDQ5"/>
<protein>
    <recommendedName>
        <fullName evidence="4">SPOR domain-containing protein</fullName>
    </recommendedName>
</protein>
<reference evidence="6" key="1">
    <citation type="submission" date="2016-10" db="EMBL/GenBank/DDBJ databases">
        <authorList>
            <person name="Varghese N."/>
            <person name="Submissions S."/>
        </authorList>
    </citation>
    <scope>NUCLEOTIDE SEQUENCE [LARGE SCALE GENOMIC DNA]</scope>
    <source>
        <strain evidence="6">DSM 217</strain>
    </source>
</reference>